<dbReference type="EMBL" id="JBHMFI010000001">
    <property type="protein sequence ID" value="MFB9072569.1"/>
    <property type="molecule type" value="Genomic_DNA"/>
</dbReference>
<reference evidence="2 3" key="1">
    <citation type="submission" date="2024-09" db="EMBL/GenBank/DDBJ databases">
        <authorList>
            <person name="Sun Q."/>
            <person name="Mori K."/>
        </authorList>
    </citation>
    <scope>NUCLEOTIDE SEQUENCE [LARGE SCALE GENOMIC DNA]</scope>
    <source>
        <strain evidence="2 3">CCM 7609</strain>
    </source>
</reference>
<gene>
    <name evidence="2" type="ORF">ACFFX0_15735</name>
</gene>
<feature type="compositionally biased region" description="Polar residues" evidence="1">
    <location>
        <begin position="55"/>
        <end position="65"/>
    </location>
</feature>
<accession>A0ABV5G0X0</accession>
<evidence type="ECO:0000256" key="1">
    <source>
        <dbReference type="SAM" id="MobiDB-lite"/>
    </source>
</evidence>
<evidence type="ECO:0000313" key="3">
    <source>
        <dbReference type="Proteomes" id="UP001589575"/>
    </source>
</evidence>
<organism evidence="2 3">
    <name type="scientific">Citricoccus parietis</name>
    <dbReference type="NCBI Taxonomy" id="592307"/>
    <lineage>
        <taxon>Bacteria</taxon>
        <taxon>Bacillati</taxon>
        <taxon>Actinomycetota</taxon>
        <taxon>Actinomycetes</taxon>
        <taxon>Micrococcales</taxon>
        <taxon>Micrococcaceae</taxon>
        <taxon>Citricoccus</taxon>
    </lineage>
</organism>
<name>A0ABV5G0X0_9MICC</name>
<protein>
    <submittedName>
        <fullName evidence="2">Uncharacterized protein</fullName>
    </submittedName>
</protein>
<sequence>MAIVLLSSVAPGGDCPGRRMRLAAEVDSVGGGEWRRWRVAEVESGGCGSGRPRTSFGTGPATSAPSMDRLSRWRISPWPASGRNRPGRRSRWRSARHRR</sequence>
<dbReference type="Proteomes" id="UP001589575">
    <property type="component" value="Unassembled WGS sequence"/>
</dbReference>
<keyword evidence="3" id="KW-1185">Reference proteome</keyword>
<proteinExistence type="predicted"/>
<feature type="compositionally biased region" description="Basic residues" evidence="1">
    <location>
        <begin position="85"/>
        <end position="99"/>
    </location>
</feature>
<comment type="caution">
    <text evidence="2">The sequence shown here is derived from an EMBL/GenBank/DDBJ whole genome shotgun (WGS) entry which is preliminary data.</text>
</comment>
<feature type="region of interest" description="Disordered" evidence="1">
    <location>
        <begin position="42"/>
        <end position="99"/>
    </location>
</feature>
<evidence type="ECO:0000313" key="2">
    <source>
        <dbReference type="EMBL" id="MFB9072569.1"/>
    </source>
</evidence>